<dbReference type="EMBL" id="MUAJ01000042">
    <property type="protein sequence ID" value="OOR09602.1"/>
    <property type="molecule type" value="Genomic_DNA"/>
</dbReference>
<evidence type="ECO:0000313" key="1">
    <source>
        <dbReference type="EMBL" id="OOR09602.1"/>
    </source>
</evidence>
<sequence length="99" mass="11557">MSRTGKRGKAKLGRTNIEVTQLETYTFQELFNIYMFAKEAEGLARIEYFEREDLYEYIYEYCNALAEKIFEQGQHSKAGTYFYKAIQAKKKADAKGALK</sequence>
<dbReference type="RefSeq" id="WP_078205476.1">
    <property type="nucleotide sequence ID" value="NZ_MUAJ01000042.1"/>
</dbReference>
<name>A0A1S9TI56_BACCE</name>
<dbReference type="Proteomes" id="UP000190906">
    <property type="component" value="Unassembled WGS sequence"/>
</dbReference>
<evidence type="ECO:0000313" key="2">
    <source>
        <dbReference type="Proteomes" id="UP000190906"/>
    </source>
</evidence>
<dbReference type="Gene3D" id="1.25.40.10">
    <property type="entry name" value="Tetratricopeptide repeat domain"/>
    <property type="match status" value="1"/>
</dbReference>
<reference evidence="1 2" key="1">
    <citation type="submission" date="2017-01" db="EMBL/GenBank/DDBJ databases">
        <title>Bacillus cereus isolates.</title>
        <authorList>
            <person name="Beno S.M."/>
        </authorList>
    </citation>
    <scope>NUCLEOTIDE SEQUENCE [LARGE SCALE GENOMIC DNA]</scope>
    <source>
        <strain evidence="1 2">FSL H8-0485</strain>
    </source>
</reference>
<gene>
    <name evidence="1" type="ORF">BW897_26835</name>
</gene>
<dbReference type="InterPro" id="IPR011990">
    <property type="entry name" value="TPR-like_helical_dom_sf"/>
</dbReference>
<dbReference type="AlphaFoldDB" id="A0A1S9TI56"/>
<accession>A0A1S9TI56</accession>
<protein>
    <submittedName>
        <fullName evidence="1">Uncharacterized protein</fullName>
    </submittedName>
</protein>
<proteinExistence type="predicted"/>
<comment type="caution">
    <text evidence="1">The sequence shown here is derived from an EMBL/GenBank/DDBJ whole genome shotgun (WGS) entry which is preliminary data.</text>
</comment>
<organism evidence="1 2">
    <name type="scientific">Bacillus cereus</name>
    <dbReference type="NCBI Taxonomy" id="1396"/>
    <lineage>
        <taxon>Bacteria</taxon>
        <taxon>Bacillati</taxon>
        <taxon>Bacillota</taxon>
        <taxon>Bacilli</taxon>
        <taxon>Bacillales</taxon>
        <taxon>Bacillaceae</taxon>
        <taxon>Bacillus</taxon>
        <taxon>Bacillus cereus group</taxon>
    </lineage>
</organism>